<evidence type="ECO:0000256" key="7">
    <source>
        <dbReference type="ARBA" id="ARBA00023157"/>
    </source>
</evidence>
<dbReference type="PRINTS" id="PR00237">
    <property type="entry name" value="GPCRRHODOPSN"/>
</dbReference>
<evidence type="ECO:0000313" key="16">
    <source>
        <dbReference type="RefSeq" id="XP_013417409.1"/>
    </source>
</evidence>
<feature type="compositionally biased region" description="Polar residues" evidence="11">
    <location>
        <begin position="400"/>
        <end position="415"/>
    </location>
</feature>
<dbReference type="RefSeq" id="XP_013417405.1">
    <property type="nucleotide sequence ID" value="XM_013561951.1"/>
</dbReference>
<evidence type="ECO:0000256" key="3">
    <source>
        <dbReference type="ARBA" id="ARBA00022692"/>
    </source>
</evidence>
<feature type="transmembrane region" description="Helical" evidence="12">
    <location>
        <begin position="89"/>
        <end position="112"/>
    </location>
</feature>
<keyword evidence="7" id="KW-1015">Disulfide bond</keyword>
<feature type="transmembrane region" description="Helical" evidence="12">
    <location>
        <begin position="203"/>
        <end position="227"/>
    </location>
</feature>
<name>A0A1S3K4R4_LINAN</name>
<keyword evidence="4 12" id="KW-1133">Transmembrane helix</keyword>
<dbReference type="PROSITE" id="PS00237">
    <property type="entry name" value="G_PROTEIN_RECEP_F1_1"/>
    <property type="match status" value="1"/>
</dbReference>
<keyword evidence="5 10" id="KW-0297">G-protein coupled receptor</keyword>
<dbReference type="Gene3D" id="1.20.1070.10">
    <property type="entry name" value="Rhodopsin 7-helix transmembrane proteins"/>
    <property type="match status" value="2"/>
</dbReference>
<dbReference type="GO" id="GO:0005886">
    <property type="term" value="C:plasma membrane"/>
    <property type="evidence" value="ECO:0007669"/>
    <property type="project" value="UniProtKB-SubCell"/>
</dbReference>
<reference evidence="16" key="1">
    <citation type="submission" date="2023-09" db="UniProtKB">
        <authorList>
            <consortium name="RefSeq"/>
        </authorList>
    </citation>
    <scope>IDENTIFICATION</scope>
    <source>
        <tissue evidence="15 16">Gonads</tissue>
    </source>
</reference>
<protein>
    <submittedName>
        <fullName evidence="15 16">5-hydroxytryptamine receptor 2C</fullName>
    </submittedName>
</protein>
<evidence type="ECO:0000256" key="1">
    <source>
        <dbReference type="ARBA" id="ARBA00004651"/>
    </source>
</evidence>
<keyword evidence="3 10" id="KW-0812">Transmembrane</keyword>
<feature type="transmembrane region" description="Helical" evidence="12">
    <location>
        <begin position="543"/>
        <end position="562"/>
    </location>
</feature>
<comment type="subcellular location">
    <subcellularLocation>
        <location evidence="1">Cell membrane</location>
        <topology evidence="1">Multi-pass membrane protein</topology>
    </subcellularLocation>
</comment>
<feature type="compositionally biased region" description="Low complexity" evidence="11">
    <location>
        <begin position="321"/>
        <end position="338"/>
    </location>
</feature>
<dbReference type="KEGG" id="lak:106178670"/>
<dbReference type="GO" id="GO:0043410">
    <property type="term" value="P:positive regulation of MAPK cascade"/>
    <property type="evidence" value="ECO:0007669"/>
    <property type="project" value="TreeGrafter"/>
</dbReference>
<evidence type="ECO:0000256" key="11">
    <source>
        <dbReference type="SAM" id="MobiDB-lite"/>
    </source>
</evidence>
<dbReference type="OrthoDB" id="10034726at2759"/>
<feature type="region of interest" description="Disordered" evidence="11">
    <location>
        <begin position="441"/>
        <end position="468"/>
    </location>
</feature>
<dbReference type="InterPro" id="IPR000276">
    <property type="entry name" value="GPCR_Rhodpsn"/>
</dbReference>
<feature type="region of interest" description="Disordered" evidence="11">
    <location>
        <begin position="320"/>
        <end position="342"/>
    </location>
</feature>
<sequence length="628" mass="70936">MLRTDSKYKNRWITLDLAHLDKMDASTIWRQINATLHTKESAKVLTLPIHNGGNLCEGRDCSLTTQYMESPSNITNQSEILNQDVHYNWMVLFLGILVIAGMLGNILVIVAVSVEQKLHNVTNYFLLSLAVADLLVSVIVMPLAMMQLFLGSWTLGIVLCDIYVTCDVLMCSSSIIHMCTISLDRYLGIRHPLRYRSKSRSYVCVKIIIVWFISFVVCCPITVLGIAHHEHILQDKFCSIQNKPFMLYGSIAAFFIPLVIMVVTYILTVKLLQKQVQMYKRKSKEGQVLIRRSGAKPKRRFRKPPIDVCRPICTNEKEATGYRNGNLGNYNNNQGSSNITLNDHHQHPFLHQIDNHTHQLTAQLHYSSSGTESKDSSPPTPPPPSPFNQRPRSMGMFEKGSSSQDVNNLSHSDNINGVLPHRARAHTVSHEPSNFDAITTEEDASNRGSSNSVDSGQSPFRNGTSSRRARDLWHKPSMALRAANIMINHRREKVKTVRTEQKASKVLGIVFVVFVVCWAPFFITNFMTPLCKACHFSENLITVFVWLGYASSILNPLIYTVFNKTFKDTFVDLLLCRYSKKHKLSKLYSLSFLNAHAAAWAGRSIPSSYKKKLSLRKSKEASTVTTNI</sequence>
<feature type="region of interest" description="Disordered" evidence="11">
    <location>
        <begin position="364"/>
        <end position="416"/>
    </location>
</feature>
<dbReference type="RefSeq" id="XP_023932205.1">
    <property type="nucleotide sequence ID" value="XM_024076437.1"/>
</dbReference>
<evidence type="ECO:0000256" key="9">
    <source>
        <dbReference type="ARBA" id="ARBA00023224"/>
    </source>
</evidence>
<dbReference type="SMART" id="SM01381">
    <property type="entry name" value="7TM_GPCR_Srsx"/>
    <property type="match status" value="1"/>
</dbReference>
<dbReference type="GeneID" id="106178670"/>
<evidence type="ECO:0000313" key="18">
    <source>
        <dbReference type="RefSeq" id="XP_023932205.1"/>
    </source>
</evidence>
<dbReference type="RefSeq" id="XP_013417410.1">
    <property type="nucleotide sequence ID" value="XM_013561956.1"/>
</dbReference>
<dbReference type="PROSITE" id="PS50262">
    <property type="entry name" value="G_PROTEIN_RECEP_F1_2"/>
    <property type="match status" value="1"/>
</dbReference>
<dbReference type="InterPro" id="IPR017452">
    <property type="entry name" value="GPCR_Rhodpsn_7TM"/>
</dbReference>
<feature type="transmembrane region" description="Helical" evidence="12">
    <location>
        <begin position="162"/>
        <end position="183"/>
    </location>
</feature>
<gene>
    <name evidence="15 16 17 18" type="primary">LOC106178670</name>
</gene>
<feature type="domain" description="G-protein coupled receptors family 1 profile" evidence="13">
    <location>
        <begin position="104"/>
        <end position="559"/>
    </location>
</feature>
<dbReference type="Pfam" id="PF00001">
    <property type="entry name" value="7tm_1"/>
    <property type="match status" value="1"/>
</dbReference>
<feature type="compositionally biased region" description="Polar residues" evidence="11">
    <location>
        <begin position="446"/>
        <end position="466"/>
    </location>
</feature>
<evidence type="ECO:0000256" key="12">
    <source>
        <dbReference type="SAM" id="Phobius"/>
    </source>
</evidence>
<evidence type="ECO:0000313" key="14">
    <source>
        <dbReference type="Proteomes" id="UP000085678"/>
    </source>
</evidence>
<organism evidence="16">
    <name type="scientific">Lingula anatina</name>
    <name type="common">Brachiopod</name>
    <name type="synonym">Lingula unguis</name>
    <dbReference type="NCBI Taxonomy" id="7574"/>
    <lineage>
        <taxon>Eukaryota</taxon>
        <taxon>Metazoa</taxon>
        <taxon>Spiralia</taxon>
        <taxon>Lophotrochozoa</taxon>
        <taxon>Brachiopoda</taxon>
        <taxon>Linguliformea</taxon>
        <taxon>Lingulata</taxon>
        <taxon>Lingulida</taxon>
        <taxon>Linguloidea</taxon>
        <taxon>Lingulidae</taxon>
        <taxon>Lingula</taxon>
    </lineage>
</organism>
<feature type="transmembrane region" description="Helical" evidence="12">
    <location>
        <begin position="124"/>
        <end position="150"/>
    </location>
</feature>
<dbReference type="SUPFAM" id="SSF81321">
    <property type="entry name" value="Family A G protein-coupled receptor-like"/>
    <property type="match status" value="1"/>
</dbReference>
<keyword evidence="2" id="KW-1003">Cell membrane</keyword>
<dbReference type="STRING" id="7574.A0A1S3K4R4"/>
<evidence type="ECO:0000259" key="13">
    <source>
        <dbReference type="PROSITE" id="PS50262"/>
    </source>
</evidence>
<evidence type="ECO:0000256" key="2">
    <source>
        <dbReference type="ARBA" id="ARBA00022475"/>
    </source>
</evidence>
<dbReference type="Proteomes" id="UP000085678">
    <property type="component" value="Unplaced"/>
</dbReference>
<evidence type="ECO:0000256" key="4">
    <source>
        <dbReference type="ARBA" id="ARBA00022989"/>
    </source>
</evidence>
<dbReference type="FunFam" id="1.20.1070.10:FF:000523">
    <property type="entry name" value="5-hydroxytryptamine receptor 2B"/>
    <property type="match status" value="1"/>
</dbReference>
<proteinExistence type="inferred from homology"/>
<keyword evidence="6 12" id="KW-0472">Membrane</keyword>
<dbReference type="RefSeq" id="XP_013417409.1">
    <property type="nucleotide sequence ID" value="XM_013561955.2"/>
</dbReference>
<dbReference type="AlphaFoldDB" id="A0A1S3K4R4"/>
<evidence type="ECO:0000313" key="15">
    <source>
        <dbReference type="RefSeq" id="XP_013417405.1"/>
    </source>
</evidence>
<accession>A0A1S3K4R4</accession>
<evidence type="ECO:0000256" key="8">
    <source>
        <dbReference type="ARBA" id="ARBA00023170"/>
    </source>
</evidence>
<dbReference type="PRINTS" id="PR01102">
    <property type="entry name" value="5HT6RECEPTR"/>
</dbReference>
<keyword evidence="14" id="KW-1185">Reference proteome</keyword>
<keyword evidence="8 10" id="KW-0675">Receptor</keyword>
<keyword evidence="9 10" id="KW-0807">Transducer</keyword>
<evidence type="ECO:0000313" key="17">
    <source>
        <dbReference type="RefSeq" id="XP_013417410.1"/>
    </source>
</evidence>
<comment type="similarity">
    <text evidence="10">Belongs to the G-protein coupled receptor 1 family.</text>
</comment>
<feature type="transmembrane region" description="Helical" evidence="12">
    <location>
        <begin position="503"/>
        <end position="523"/>
    </location>
</feature>
<dbReference type="GO" id="GO:0004993">
    <property type="term" value="F:G protein-coupled serotonin receptor activity"/>
    <property type="evidence" value="ECO:0007669"/>
    <property type="project" value="UniProtKB-ARBA"/>
</dbReference>
<evidence type="ECO:0000256" key="6">
    <source>
        <dbReference type="ARBA" id="ARBA00023136"/>
    </source>
</evidence>
<feature type="transmembrane region" description="Helical" evidence="12">
    <location>
        <begin position="247"/>
        <end position="272"/>
    </location>
</feature>
<evidence type="ECO:0000256" key="5">
    <source>
        <dbReference type="ARBA" id="ARBA00023040"/>
    </source>
</evidence>
<dbReference type="GO" id="GO:0071880">
    <property type="term" value="P:adenylate cyclase-activating adrenergic receptor signaling pathway"/>
    <property type="evidence" value="ECO:0007669"/>
    <property type="project" value="TreeGrafter"/>
</dbReference>
<evidence type="ECO:0000256" key="10">
    <source>
        <dbReference type="RuleBase" id="RU000688"/>
    </source>
</evidence>
<dbReference type="PANTHER" id="PTHR24248:SF199">
    <property type="entry name" value="IP13425P-RELATED"/>
    <property type="match status" value="1"/>
</dbReference>
<dbReference type="PANTHER" id="PTHR24248">
    <property type="entry name" value="ADRENERGIC RECEPTOR-RELATED G-PROTEIN COUPLED RECEPTOR"/>
    <property type="match status" value="1"/>
</dbReference>